<sequence>MAFEFFLALFIMAVGLSISGAATSLYQGMAKQDAYLRYDGQSYFGMIGNLIMSFVCGPYIMMNMGWQSQGDGSVSLGNMLLGSLIAFGWAFINGLLFLGIYFAITG</sequence>
<keyword evidence="1" id="KW-0472">Membrane</keyword>
<organism evidence="2">
    <name type="scientific">hydrothermal vent metagenome</name>
    <dbReference type="NCBI Taxonomy" id="652676"/>
    <lineage>
        <taxon>unclassified sequences</taxon>
        <taxon>metagenomes</taxon>
        <taxon>ecological metagenomes</taxon>
    </lineage>
</organism>
<proteinExistence type="predicted"/>
<dbReference type="EMBL" id="UOEO01000070">
    <property type="protein sequence ID" value="VAW17288.1"/>
    <property type="molecule type" value="Genomic_DNA"/>
</dbReference>
<gene>
    <name evidence="2" type="ORF">MNBD_ALPHA12-456</name>
</gene>
<dbReference type="InterPro" id="IPR053803">
    <property type="entry name" value="DUF6949"/>
</dbReference>
<reference evidence="2" key="1">
    <citation type="submission" date="2018-06" db="EMBL/GenBank/DDBJ databases">
        <authorList>
            <person name="Zhirakovskaya E."/>
        </authorList>
    </citation>
    <scope>NUCLEOTIDE SEQUENCE</scope>
</reference>
<feature type="transmembrane region" description="Helical" evidence="1">
    <location>
        <begin position="80"/>
        <end position="104"/>
    </location>
</feature>
<evidence type="ECO:0000256" key="1">
    <source>
        <dbReference type="SAM" id="Phobius"/>
    </source>
</evidence>
<dbReference type="Pfam" id="PF22258">
    <property type="entry name" value="DUF6949"/>
    <property type="match status" value="1"/>
</dbReference>
<name>A0A3B0TH72_9ZZZZ</name>
<feature type="transmembrane region" description="Helical" evidence="1">
    <location>
        <begin position="40"/>
        <end position="60"/>
    </location>
</feature>
<keyword evidence="1" id="KW-1133">Transmembrane helix</keyword>
<protein>
    <submittedName>
        <fullName evidence="2">Uncharacterized protein</fullName>
    </submittedName>
</protein>
<evidence type="ECO:0000313" key="2">
    <source>
        <dbReference type="EMBL" id="VAW17288.1"/>
    </source>
</evidence>
<keyword evidence="1" id="KW-0812">Transmembrane</keyword>
<accession>A0A3B0TH72</accession>
<dbReference type="AlphaFoldDB" id="A0A3B0TH72"/>